<evidence type="ECO:0000313" key="3">
    <source>
        <dbReference type="EMBL" id="KAK4280604.1"/>
    </source>
</evidence>
<dbReference type="AlphaFoldDB" id="A0AAE1N0T3"/>
<evidence type="ECO:0000256" key="1">
    <source>
        <dbReference type="SAM" id="MobiDB-lite"/>
    </source>
</evidence>
<feature type="region of interest" description="Disordered" evidence="1">
    <location>
        <begin position="49"/>
        <end position="80"/>
    </location>
</feature>
<dbReference type="EMBL" id="JAWXYG010000002">
    <property type="protein sequence ID" value="KAK4280604.1"/>
    <property type="molecule type" value="Genomic_DNA"/>
</dbReference>
<feature type="region of interest" description="Disordered" evidence="1">
    <location>
        <begin position="519"/>
        <end position="565"/>
    </location>
</feature>
<dbReference type="Proteomes" id="UP001293593">
    <property type="component" value="Unassembled WGS sequence"/>
</dbReference>
<feature type="domain" description="DUF3741" evidence="2">
    <location>
        <begin position="324"/>
        <end position="351"/>
    </location>
</feature>
<feature type="compositionally biased region" description="Polar residues" evidence="1">
    <location>
        <begin position="556"/>
        <end position="565"/>
    </location>
</feature>
<dbReference type="PANTHER" id="PTHR34282:SF1">
    <property type="entry name" value="DUF3741 DOMAIN-CONTAINING PROTEIN"/>
    <property type="match status" value="1"/>
</dbReference>
<feature type="compositionally biased region" description="Basic and acidic residues" evidence="1">
    <location>
        <begin position="244"/>
        <end position="256"/>
    </location>
</feature>
<evidence type="ECO:0000259" key="2">
    <source>
        <dbReference type="Pfam" id="PF14383"/>
    </source>
</evidence>
<feature type="compositionally biased region" description="Polar residues" evidence="1">
    <location>
        <begin position="670"/>
        <end position="688"/>
    </location>
</feature>
<sequence length="1071" mass="120703">MAKRSDFAQKLLDDLRLRKERMAASQSQRSTQSNQLPIDAYAYSKQTYRGSRNVKASEPATSRTGDTLSRPSSRSHRTANIGEASDQIIVYGRGQSSSVQLSDISLALAYAFDDGGKLRRNDSSLTSSMMGFLHQIKWGTIMEYNNNDRQLAAAANHFPSFSPGQILEISKGVQKLNQILSACSNGGLNMDRYSIEFAKELLQGAMDLEESLRMLVDLQKSSDSMKNSQKKYRITLIEDDDNHDDNRTTMTSEKRQLAPPTFSFDESSRDSHKLQAVGNSSLLQRPLALTHSKERRSLSNEKQSTSFTCDVKNPNAFSEQKNKSASMKSNTEKARIPNVIAKLMGLDNTPEKLESGNPSQKDSGSTHKIEGTTIKHTATGSVKSELKSKRTENLVPPKLQKVIEAVIVPKTQEKELMYSADENLIIQKASSDVAVKNGKTLWRELNEINASEGLEKDTIKAEKQHNNSDKMNLNRESGKIVQANGRKQVQANNREQKVAVKGRTNDWILNNMLAQLELGHERSESDSSLQEETEGIGRVLQPVKKSMNKKEETYQKKSQNHLGIQKSNALLKYGSQEQHHREKQLQRSEKHMLEARLQKGSETALKNSSKPSHDLTSPQKKQTVKSEATTFNHNSAETVDLKPEGFLVSGYNDLNQDEASNEFNVKVKQVNNRKSGQITSPRNQQSEPFTGKHGFTTMMDQKSVYKLANKKVKNTRKKKADSSEKIELTRRNGTMVHSTAQVKQRSPILKEVRQATSESDKFNVSKEAKQEGVSMLKEADAQIISSNDSVSITEPLDVRQQPHPEAELSPTLYNADGRKVQGLQESADLVPNNLHQEVKLEASNDEQHVLTPLAAETNTKNGVHEESIDMNHHSQRQDQRISKKGMQKPLTESENCLKWILVSSQPFLSTAEALLKLNIPFNILQGCDGLENKDEEDRKLILDCSYEVMKRVVIRQELKVHPCSKASISPIEIRSFDDLVRQLNEDMAKLKFYGRYITSPVHVEDYLPKMLENDVHNQYPGINCMWDLGWNQETFAFLEKYDVTRDMEKHILNGLLDEITWELSNVRGGLH</sequence>
<gene>
    <name evidence="3" type="ORF">QN277_012210</name>
</gene>
<feature type="region of interest" description="Disordered" evidence="1">
    <location>
        <begin position="670"/>
        <end position="701"/>
    </location>
</feature>
<protein>
    <recommendedName>
        <fullName evidence="2">DUF3741 domain-containing protein</fullName>
    </recommendedName>
</protein>
<reference evidence="3" key="1">
    <citation type="submission" date="2023-10" db="EMBL/GenBank/DDBJ databases">
        <title>Chromosome-level genome of the transformable northern wattle, Acacia crassicarpa.</title>
        <authorList>
            <person name="Massaro I."/>
            <person name="Sinha N.R."/>
            <person name="Poethig S."/>
            <person name="Leichty A.R."/>
        </authorList>
    </citation>
    <scope>NUCLEOTIDE SEQUENCE</scope>
    <source>
        <strain evidence="3">Acra3RX</strain>
        <tissue evidence="3">Leaf</tissue>
    </source>
</reference>
<dbReference type="Pfam" id="PF14383">
    <property type="entry name" value="VARLMGL"/>
    <property type="match status" value="1"/>
</dbReference>
<feature type="region of interest" description="Disordered" evidence="1">
    <location>
        <begin position="236"/>
        <end position="331"/>
    </location>
</feature>
<organism evidence="3 4">
    <name type="scientific">Acacia crassicarpa</name>
    <name type="common">northern wattle</name>
    <dbReference type="NCBI Taxonomy" id="499986"/>
    <lineage>
        <taxon>Eukaryota</taxon>
        <taxon>Viridiplantae</taxon>
        <taxon>Streptophyta</taxon>
        <taxon>Embryophyta</taxon>
        <taxon>Tracheophyta</taxon>
        <taxon>Spermatophyta</taxon>
        <taxon>Magnoliopsida</taxon>
        <taxon>eudicotyledons</taxon>
        <taxon>Gunneridae</taxon>
        <taxon>Pentapetalae</taxon>
        <taxon>rosids</taxon>
        <taxon>fabids</taxon>
        <taxon>Fabales</taxon>
        <taxon>Fabaceae</taxon>
        <taxon>Caesalpinioideae</taxon>
        <taxon>mimosoid clade</taxon>
        <taxon>Acacieae</taxon>
        <taxon>Acacia</taxon>
    </lineage>
</organism>
<feature type="region of interest" description="Disordered" evidence="1">
    <location>
        <begin position="600"/>
        <end position="636"/>
    </location>
</feature>
<keyword evidence="4" id="KW-1185">Reference proteome</keyword>
<feature type="compositionally biased region" description="Polar residues" evidence="1">
    <location>
        <begin position="315"/>
        <end position="329"/>
    </location>
</feature>
<dbReference type="InterPro" id="IPR032795">
    <property type="entry name" value="DUF3741-assoc"/>
</dbReference>
<proteinExistence type="predicted"/>
<name>A0AAE1N0T3_9FABA</name>
<evidence type="ECO:0000313" key="4">
    <source>
        <dbReference type="Proteomes" id="UP001293593"/>
    </source>
</evidence>
<comment type="caution">
    <text evidence="3">The sequence shown here is derived from an EMBL/GenBank/DDBJ whole genome shotgun (WGS) entry which is preliminary data.</text>
</comment>
<feature type="region of interest" description="Disordered" evidence="1">
    <location>
        <begin position="348"/>
        <end position="391"/>
    </location>
</feature>
<accession>A0AAE1N0T3</accession>
<dbReference type="PANTHER" id="PTHR34282">
    <property type="entry name" value="OS01G0228800 PROTEIN-RELATED"/>
    <property type="match status" value="1"/>
</dbReference>
<feature type="compositionally biased region" description="Polar residues" evidence="1">
    <location>
        <begin position="59"/>
        <end position="72"/>
    </location>
</feature>